<dbReference type="SUPFAM" id="SSF53300">
    <property type="entry name" value="vWA-like"/>
    <property type="match status" value="1"/>
</dbReference>
<dbReference type="CDD" id="cd00009">
    <property type="entry name" value="AAA"/>
    <property type="match status" value="1"/>
</dbReference>
<evidence type="ECO:0000313" key="4">
    <source>
        <dbReference type="Proteomes" id="UP001497602"/>
    </source>
</evidence>
<dbReference type="Pfam" id="PF07728">
    <property type="entry name" value="AAA_5"/>
    <property type="match status" value="1"/>
</dbReference>
<dbReference type="InterPro" id="IPR002035">
    <property type="entry name" value="VWF_A"/>
</dbReference>
<dbReference type="InterPro" id="IPR036465">
    <property type="entry name" value="vWFA_dom_sf"/>
</dbReference>
<feature type="compositionally biased region" description="Polar residues" evidence="1">
    <location>
        <begin position="311"/>
        <end position="321"/>
    </location>
</feature>
<dbReference type="GO" id="GO:0016851">
    <property type="term" value="F:magnesium chelatase activity"/>
    <property type="evidence" value="ECO:0007669"/>
    <property type="project" value="UniProtKB-EC"/>
</dbReference>
<evidence type="ECO:0000256" key="1">
    <source>
        <dbReference type="SAM" id="MobiDB-lite"/>
    </source>
</evidence>
<dbReference type="Gene3D" id="1.10.8.80">
    <property type="entry name" value="Magnesium chelatase subunit I, C-Terminal domain"/>
    <property type="match status" value="1"/>
</dbReference>
<protein>
    <submittedName>
        <fullName evidence="3">Magnesium chelatase subunit I</fullName>
        <ecNumber evidence="3">6.6.1.1</ecNumber>
    </submittedName>
</protein>
<dbReference type="SMART" id="SM00382">
    <property type="entry name" value="AAA"/>
    <property type="match status" value="1"/>
</dbReference>
<evidence type="ECO:0000313" key="3">
    <source>
        <dbReference type="EMBL" id="CAL2105548.1"/>
    </source>
</evidence>
<dbReference type="Pfam" id="PF17863">
    <property type="entry name" value="AAA_lid_2"/>
    <property type="match status" value="1"/>
</dbReference>
<reference evidence="3 4" key="1">
    <citation type="submission" date="2024-05" db="EMBL/GenBank/DDBJ databases">
        <authorList>
            <person name="Duchaud E."/>
        </authorList>
    </citation>
    <scope>NUCLEOTIDE SEQUENCE [LARGE SCALE GENOMIC DNA]</scope>
    <source>
        <strain evidence="3">Ena-SAMPLE-TAB-13-05-2024-13:56:06:370-140305</strain>
    </source>
</reference>
<dbReference type="InterPro" id="IPR027417">
    <property type="entry name" value="P-loop_NTPase"/>
</dbReference>
<organism evidence="3 4">
    <name type="scientific">Tenacibaculum vairaonense</name>
    <dbReference type="NCBI Taxonomy" id="3137860"/>
    <lineage>
        <taxon>Bacteria</taxon>
        <taxon>Pseudomonadati</taxon>
        <taxon>Bacteroidota</taxon>
        <taxon>Flavobacteriia</taxon>
        <taxon>Flavobacteriales</taxon>
        <taxon>Flavobacteriaceae</taxon>
        <taxon>Tenacibaculum</taxon>
    </lineage>
</organism>
<name>A0ABP1F870_9FLAO</name>
<evidence type="ECO:0000259" key="2">
    <source>
        <dbReference type="PROSITE" id="PS50234"/>
    </source>
</evidence>
<dbReference type="EMBL" id="CAXJRC010000007">
    <property type="protein sequence ID" value="CAL2105548.1"/>
    <property type="molecule type" value="Genomic_DNA"/>
</dbReference>
<dbReference type="Gene3D" id="3.40.50.300">
    <property type="entry name" value="P-loop containing nucleotide triphosphate hydrolases"/>
    <property type="match status" value="1"/>
</dbReference>
<keyword evidence="3" id="KW-0436">Ligase</keyword>
<feature type="domain" description="VWFA" evidence="2">
    <location>
        <begin position="390"/>
        <end position="522"/>
    </location>
</feature>
<gene>
    <name evidence="3" type="ORF">T190115A13A_160081</name>
</gene>
<sequence>MQHKTKFPFTAIIGQDDFKLCLLLNLIDPTIGGVLATGDKGTGKTTTVRALSQLMGKDFPFINLPIGATEDRVLGSVNIEALINQKKTIVDKGLLAKANQGFLYIDEINLLNDYLMDVLLDASSSGGYHLEREGISQWLESRFCLVGTMNPEEGDLRPQLKDRFGLSVNITTPKDIAIRKKIAIQRLDFDTTPTDFYEKRKEQELRLKTEILSAKHKLTEVTLSEEVQNEAAKLTIEANVEGMRADILLLKTARAYAALLNQDKVTVEILHRIATYVLQHRSKDFIPPESNNDKKEGENKEQEKPDKKDNQTQGNNSFQLPESVQNGLKFSIPQTSKKKEVILPTKTLKQTPYIATPSPSIALVKTIKNYMATEKFTAIYKQVTEKAAAKIVFLLDTSASMAVDKQLGYVKGIVQKTINRYPTKKVEYAIITLDNSSAKVVQDFTSDNAILNKINHQLRAGGKTNLGYAFFKVFELLKSINKKAVQLFVLTDGKINSGKENPFEYAIQSYKTYLSKLNNTTIIDTENGFVKLGRAKLLADTLKVNYIPLTSL</sequence>
<dbReference type="PANTHER" id="PTHR35023">
    <property type="entry name" value="CHELATASE-RELATED"/>
    <property type="match status" value="1"/>
</dbReference>
<feature type="region of interest" description="Disordered" evidence="1">
    <location>
        <begin position="284"/>
        <end position="321"/>
    </location>
</feature>
<dbReference type="EC" id="6.6.1.1" evidence="3"/>
<dbReference type="InterPro" id="IPR041628">
    <property type="entry name" value="ChlI/MoxR_AAA_lid"/>
</dbReference>
<accession>A0ABP1F870</accession>
<dbReference type="SMART" id="SM00327">
    <property type="entry name" value="VWA"/>
    <property type="match status" value="1"/>
</dbReference>
<dbReference type="RefSeq" id="WP_348737368.1">
    <property type="nucleotide sequence ID" value="NZ_CAXJRC010000007.1"/>
</dbReference>
<dbReference type="Proteomes" id="UP001497602">
    <property type="component" value="Unassembled WGS sequence"/>
</dbReference>
<dbReference type="Gene3D" id="3.40.50.410">
    <property type="entry name" value="von Willebrand factor, type A domain"/>
    <property type="match status" value="1"/>
</dbReference>
<dbReference type="SUPFAM" id="SSF52540">
    <property type="entry name" value="P-loop containing nucleoside triphosphate hydrolases"/>
    <property type="match status" value="1"/>
</dbReference>
<proteinExistence type="predicted"/>
<dbReference type="InterPro" id="IPR003593">
    <property type="entry name" value="AAA+_ATPase"/>
</dbReference>
<keyword evidence="4" id="KW-1185">Reference proteome</keyword>
<dbReference type="Pfam" id="PF13519">
    <property type="entry name" value="VWA_2"/>
    <property type="match status" value="1"/>
</dbReference>
<dbReference type="InterPro" id="IPR052989">
    <property type="entry name" value="Mg-chelatase_DI-like"/>
</dbReference>
<dbReference type="InterPro" id="IPR011704">
    <property type="entry name" value="ATPase_dyneun-rel_AAA"/>
</dbReference>
<dbReference type="PROSITE" id="PS50234">
    <property type="entry name" value="VWFA"/>
    <property type="match status" value="1"/>
</dbReference>
<comment type="caution">
    <text evidence="3">The sequence shown here is derived from an EMBL/GenBank/DDBJ whole genome shotgun (WGS) entry which is preliminary data.</text>
</comment>
<feature type="compositionally biased region" description="Basic and acidic residues" evidence="1">
    <location>
        <begin position="284"/>
        <end position="310"/>
    </location>
</feature>
<dbReference type="PANTHER" id="PTHR35023:SF1">
    <property type="entry name" value="MG-PROTOPORPHYRIN IX CHELATASE"/>
    <property type="match status" value="1"/>
</dbReference>